<dbReference type="PANTHER" id="PTHR11702:SF31">
    <property type="entry name" value="MITOCHONDRIAL RIBOSOME-ASSOCIATED GTPASE 2"/>
    <property type="match status" value="1"/>
</dbReference>
<feature type="domain" description="OBG-type G" evidence="5">
    <location>
        <begin position="314"/>
        <end position="571"/>
    </location>
</feature>
<dbReference type="InterPro" id="IPR045086">
    <property type="entry name" value="OBG_GTPase"/>
</dbReference>
<dbReference type="InterPro" id="IPR031167">
    <property type="entry name" value="G_OBG"/>
</dbReference>
<feature type="region of interest" description="Disordered" evidence="4">
    <location>
        <begin position="615"/>
        <end position="635"/>
    </location>
</feature>
<evidence type="ECO:0000256" key="2">
    <source>
        <dbReference type="ARBA" id="ARBA00023134"/>
    </source>
</evidence>
<dbReference type="EMBL" id="LN483332">
    <property type="protein sequence ID" value="CED85195.1"/>
    <property type="molecule type" value="Genomic_DNA"/>
</dbReference>
<dbReference type="Pfam" id="PF01018">
    <property type="entry name" value="GTP1_OBG"/>
    <property type="match status" value="1"/>
</dbReference>
<protein>
    <submittedName>
        <fullName evidence="7">Predicted GTP-binding protein (ODN superfamily)</fullName>
    </submittedName>
</protein>
<keyword evidence="1" id="KW-0547">Nucleotide-binding</keyword>
<dbReference type="InterPro" id="IPR006169">
    <property type="entry name" value="GTP1_OBG_dom"/>
</dbReference>
<dbReference type="SUPFAM" id="SSF52540">
    <property type="entry name" value="P-loop containing nucleoside triphosphate hydrolases"/>
    <property type="match status" value="1"/>
</dbReference>
<keyword evidence="2" id="KW-0342">GTP-binding</keyword>
<sequence>MVRLSLARLGRIRSPPAAPPPPGYYDTPVPFRPLPQASTSVPAFSSSSPLSSSESASPAEPPPNTSFDESDINLPAPLPSRWDVLAKRRVNQKFLDYVHIVIRGGRGGDGCIAFTKLPHRRDLRGPPSGGSGGEGGPVYIQACDTIGSLSDVKRRIVGLQGSTGAGDYQNGKKGGATIIKVPPGTMIRQISRTVYRPLTPEEELLPPADRDPLMMRALLICHPTARASEDNPPPITPAHVYGTTIHGTPLPPPPPIELDLSAAINEPILLVRGGKGGEGNTIFGLHDKKGKHLWARKGEVPDEVKLELELRLLADIGFLGAPNVGKSTLLQALTAASPRIASYQFTTLNPLVGLCRILDDGTVVSSPTRPKSLEVPESSISFDEPVLPTERFSLDVPLPVGKSNRARAGPRHRTPSKDESLRFRICDNPGLIKDSHLNKGLGHQFLLSVSRSPILALVLDFSLSTEKLLEQAEMVVHEVEMFEPESRLKERIRLVVGNKADEVSSPAIGRKRLRALQAWVKKRLGTTKVWDEYAEQEVEIEANEDVQIKLISGKWGQGIRELAFRMGELVVAKRHEDFLAREERKRAEKEAEEDAVRELQKPILRIGDVPEKKPEIGFGLREEEKARKMDDSHIG</sequence>
<dbReference type="InterPro" id="IPR036726">
    <property type="entry name" value="GTP1_OBG_dom_sf"/>
</dbReference>
<dbReference type="InterPro" id="IPR027417">
    <property type="entry name" value="P-loop_NTPase"/>
</dbReference>
<dbReference type="PANTHER" id="PTHR11702">
    <property type="entry name" value="DEVELOPMENTALLY REGULATED GTP-BINDING PROTEIN-RELATED"/>
    <property type="match status" value="1"/>
</dbReference>
<feature type="region of interest" description="Disordered" evidence="4">
    <location>
        <begin position="1"/>
        <end position="73"/>
    </location>
</feature>
<evidence type="ECO:0000259" key="5">
    <source>
        <dbReference type="PROSITE" id="PS51710"/>
    </source>
</evidence>
<evidence type="ECO:0000256" key="1">
    <source>
        <dbReference type="ARBA" id="ARBA00022741"/>
    </source>
</evidence>
<evidence type="ECO:0000256" key="3">
    <source>
        <dbReference type="SAM" id="Coils"/>
    </source>
</evidence>
<organism evidence="7">
    <name type="scientific">Phaffia rhodozyma</name>
    <name type="common">Yeast</name>
    <name type="synonym">Xanthophyllomyces dendrorhous</name>
    <dbReference type="NCBI Taxonomy" id="264483"/>
    <lineage>
        <taxon>Eukaryota</taxon>
        <taxon>Fungi</taxon>
        <taxon>Dikarya</taxon>
        <taxon>Basidiomycota</taxon>
        <taxon>Agaricomycotina</taxon>
        <taxon>Tremellomycetes</taxon>
        <taxon>Cystofilobasidiales</taxon>
        <taxon>Mrakiaceae</taxon>
        <taxon>Phaffia</taxon>
    </lineage>
</organism>
<dbReference type="PROSITE" id="PS51710">
    <property type="entry name" value="G_OBG"/>
    <property type="match status" value="1"/>
</dbReference>
<dbReference type="InterPro" id="IPR006073">
    <property type="entry name" value="GTP-bd"/>
</dbReference>
<dbReference type="Pfam" id="PF01926">
    <property type="entry name" value="MMR_HSR1"/>
    <property type="match status" value="1"/>
</dbReference>
<dbReference type="GO" id="GO:0005525">
    <property type="term" value="F:GTP binding"/>
    <property type="evidence" value="ECO:0007669"/>
    <property type="project" value="UniProtKB-KW"/>
</dbReference>
<dbReference type="GO" id="GO:0042254">
    <property type="term" value="P:ribosome biogenesis"/>
    <property type="evidence" value="ECO:0007669"/>
    <property type="project" value="UniProtKB-UniRule"/>
</dbReference>
<feature type="domain" description="Obg" evidence="6">
    <location>
        <begin position="92"/>
        <end position="313"/>
    </location>
</feature>
<evidence type="ECO:0000259" key="6">
    <source>
        <dbReference type="PROSITE" id="PS51883"/>
    </source>
</evidence>
<dbReference type="PROSITE" id="PS51883">
    <property type="entry name" value="OBG"/>
    <property type="match status" value="1"/>
</dbReference>
<dbReference type="Gene3D" id="2.70.210.12">
    <property type="entry name" value="GTP1/OBG domain"/>
    <property type="match status" value="1"/>
</dbReference>
<feature type="compositionally biased region" description="Low complexity" evidence="4">
    <location>
        <begin position="37"/>
        <end position="58"/>
    </location>
</feature>
<evidence type="ECO:0000313" key="7">
    <source>
        <dbReference type="EMBL" id="CED85195.1"/>
    </source>
</evidence>
<dbReference type="SUPFAM" id="SSF82051">
    <property type="entry name" value="Obg GTP-binding protein N-terminal domain"/>
    <property type="match status" value="1"/>
</dbReference>
<reference evidence="7" key="1">
    <citation type="submission" date="2014-08" db="EMBL/GenBank/DDBJ databases">
        <authorList>
            <person name="Sharma Rahul"/>
            <person name="Thines Marco"/>
        </authorList>
    </citation>
    <scope>NUCLEOTIDE SEQUENCE</scope>
</reference>
<name>A0A0F7SX44_PHARH</name>
<accession>A0A0F7SX44</accession>
<feature type="coiled-coil region" evidence="3">
    <location>
        <begin position="572"/>
        <end position="599"/>
    </location>
</feature>
<dbReference type="PRINTS" id="PR00326">
    <property type="entry name" value="GTP1OBG"/>
</dbReference>
<keyword evidence="3" id="KW-0175">Coiled coil</keyword>
<proteinExistence type="predicted"/>
<dbReference type="GO" id="GO:0005739">
    <property type="term" value="C:mitochondrion"/>
    <property type="evidence" value="ECO:0007669"/>
    <property type="project" value="TreeGrafter"/>
</dbReference>
<evidence type="ECO:0000256" key="4">
    <source>
        <dbReference type="SAM" id="MobiDB-lite"/>
    </source>
</evidence>
<dbReference type="GO" id="GO:0003924">
    <property type="term" value="F:GTPase activity"/>
    <property type="evidence" value="ECO:0007669"/>
    <property type="project" value="InterPro"/>
</dbReference>
<dbReference type="AlphaFoldDB" id="A0A0F7SX44"/>
<dbReference type="Gene3D" id="3.40.50.300">
    <property type="entry name" value="P-loop containing nucleotide triphosphate hydrolases"/>
    <property type="match status" value="1"/>
</dbReference>